<gene>
    <name evidence="8" type="ORF">FHU37_003573</name>
</gene>
<evidence type="ECO:0000256" key="4">
    <source>
        <dbReference type="ARBA" id="ARBA00032089"/>
    </source>
</evidence>
<evidence type="ECO:0000313" key="9">
    <source>
        <dbReference type="Proteomes" id="UP000567795"/>
    </source>
</evidence>
<keyword evidence="5" id="KW-0175">Coiled coil</keyword>
<feature type="region of interest" description="Disordered" evidence="6">
    <location>
        <begin position="271"/>
        <end position="391"/>
    </location>
</feature>
<dbReference type="InterPro" id="IPR042177">
    <property type="entry name" value="Cell/Rod_1"/>
</dbReference>
<comment type="caution">
    <text evidence="8">The sequence shown here is derived from an EMBL/GenBank/DDBJ whole genome shotgun (WGS) entry which is preliminary data.</text>
</comment>
<sequence>MRDTRESRLLLVLLVAVSFALITVDLRGGSAPLAGARSAAAAVFGPVETSVAGAVDPVADAISAVRESGRYQEELQRLREENAALRQQAAGAGVDQTRVAELDALLRTAGAGRYRVTPAQVVAVGAAQGFSWTVTIDAGERDGIAPDMTVINGDGLVGRVTSVGPTTATVLLAIDPDFTAGTRMAGTNEIGMANGQGDQPIQLQLLNGNAKVEAGDRLVTFGSQEGRPFVPGVPVGEVVAVEATPGGLTRTVEVEPFVNFTSLDLVGVVVEPPRTDPRDSVLPPEPAEQEPAQQEPAQQDEDRQDEDQQNQARPQGGREPAEDSDEESDADPADSGSEPDADGSGAEETDADTSDARAPEDERPTSGAGDRDGDGGADGDEDEPVRADEGD</sequence>
<evidence type="ECO:0000313" key="8">
    <source>
        <dbReference type="EMBL" id="NYI06630.1"/>
    </source>
</evidence>
<feature type="coiled-coil region" evidence="5">
    <location>
        <begin position="61"/>
        <end position="95"/>
    </location>
</feature>
<dbReference type="AlphaFoldDB" id="A0A852ZZH9"/>
<dbReference type="NCBIfam" id="NF010510">
    <property type="entry name" value="PRK13922.11-5"/>
    <property type="match status" value="1"/>
</dbReference>
<feature type="compositionally biased region" description="Basic and acidic residues" evidence="6">
    <location>
        <begin position="354"/>
        <end position="374"/>
    </location>
</feature>
<dbReference type="PANTHER" id="PTHR34138:SF1">
    <property type="entry name" value="CELL SHAPE-DETERMINING PROTEIN MREC"/>
    <property type="match status" value="1"/>
</dbReference>
<accession>A0A852ZZH9</accession>
<evidence type="ECO:0000256" key="1">
    <source>
        <dbReference type="ARBA" id="ARBA00009369"/>
    </source>
</evidence>
<comment type="similarity">
    <text evidence="1">Belongs to the MreC family.</text>
</comment>
<keyword evidence="9" id="KW-1185">Reference proteome</keyword>
<evidence type="ECO:0000259" key="7">
    <source>
        <dbReference type="Pfam" id="PF04085"/>
    </source>
</evidence>
<feature type="compositionally biased region" description="Acidic residues" evidence="6">
    <location>
        <begin position="322"/>
        <end position="353"/>
    </location>
</feature>
<name>A0A852ZZH9_9ACTN</name>
<dbReference type="GO" id="GO:0005886">
    <property type="term" value="C:plasma membrane"/>
    <property type="evidence" value="ECO:0007669"/>
    <property type="project" value="TreeGrafter"/>
</dbReference>
<dbReference type="Pfam" id="PF04085">
    <property type="entry name" value="MreC"/>
    <property type="match status" value="1"/>
</dbReference>
<dbReference type="Gene3D" id="2.40.10.350">
    <property type="entry name" value="Rod shape-determining protein MreC, domain 2"/>
    <property type="match status" value="1"/>
</dbReference>
<evidence type="ECO:0000256" key="3">
    <source>
        <dbReference type="ARBA" id="ARBA00022960"/>
    </source>
</evidence>
<reference evidence="8 9" key="1">
    <citation type="submission" date="2020-07" db="EMBL/GenBank/DDBJ databases">
        <title>Sequencing the genomes of 1000 actinobacteria strains.</title>
        <authorList>
            <person name="Klenk H.-P."/>
        </authorList>
    </citation>
    <scope>NUCLEOTIDE SEQUENCE [LARGE SCALE GENOMIC DNA]</scope>
    <source>
        <strain evidence="8 9">DSM 42178</strain>
    </source>
</reference>
<dbReference type="GO" id="GO:0008360">
    <property type="term" value="P:regulation of cell shape"/>
    <property type="evidence" value="ECO:0007669"/>
    <property type="project" value="UniProtKB-KW"/>
</dbReference>
<evidence type="ECO:0000256" key="6">
    <source>
        <dbReference type="SAM" id="MobiDB-lite"/>
    </source>
</evidence>
<dbReference type="RefSeq" id="WP_179815183.1">
    <property type="nucleotide sequence ID" value="NZ_JACBZD010000001.1"/>
</dbReference>
<evidence type="ECO:0000256" key="2">
    <source>
        <dbReference type="ARBA" id="ARBA00013855"/>
    </source>
</evidence>
<keyword evidence="3" id="KW-0133">Cell shape</keyword>
<dbReference type="InterPro" id="IPR042175">
    <property type="entry name" value="Cell/Rod_MreC_2"/>
</dbReference>
<organism evidence="8 9">
    <name type="scientific">Allostreptomyces psammosilenae</name>
    <dbReference type="NCBI Taxonomy" id="1892865"/>
    <lineage>
        <taxon>Bacteria</taxon>
        <taxon>Bacillati</taxon>
        <taxon>Actinomycetota</taxon>
        <taxon>Actinomycetes</taxon>
        <taxon>Kitasatosporales</taxon>
        <taxon>Streptomycetaceae</taxon>
        <taxon>Allostreptomyces</taxon>
    </lineage>
</organism>
<dbReference type="Proteomes" id="UP000567795">
    <property type="component" value="Unassembled WGS sequence"/>
</dbReference>
<feature type="domain" description="Rod shape-determining protein MreC beta-barrel core" evidence="7">
    <location>
        <begin position="129"/>
        <end position="269"/>
    </location>
</feature>
<proteinExistence type="inferred from homology"/>
<protein>
    <recommendedName>
        <fullName evidence="2">Cell shape-determining protein MreC</fullName>
    </recommendedName>
    <alternativeName>
        <fullName evidence="4">Cell shape protein MreC</fullName>
    </alternativeName>
</protein>
<dbReference type="EMBL" id="JACBZD010000001">
    <property type="protein sequence ID" value="NYI06630.1"/>
    <property type="molecule type" value="Genomic_DNA"/>
</dbReference>
<dbReference type="PANTHER" id="PTHR34138">
    <property type="entry name" value="CELL SHAPE-DETERMINING PROTEIN MREC"/>
    <property type="match status" value="1"/>
</dbReference>
<dbReference type="InterPro" id="IPR055342">
    <property type="entry name" value="MreC_beta-barrel_core"/>
</dbReference>
<evidence type="ECO:0000256" key="5">
    <source>
        <dbReference type="SAM" id="Coils"/>
    </source>
</evidence>
<dbReference type="InterPro" id="IPR007221">
    <property type="entry name" value="MreC"/>
</dbReference>
<dbReference type="Gene3D" id="2.40.10.340">
    <property type="entry name" value="Rod shape-determining protein MreC, domain 1"/>
    <property type="match status" value="1"/>
</dbReference>
<feature type="compositionally biased region" description="Acidic residues" evidence="6">
    <location>
        <begin position="298"/>
        <end position="308"/>
    </location>
</feature>